<accession>A0AA35L3X6</accession>
<reference evidence="2" key="1">
    <citation type="submission" date="2022-12" db="EMBL/GenBank/DDBJ databases">
        <authorList>
            <person name="Alioto T."/>
            <person name="Alioto T."/>
            <person name="Gomez Garrido J."/>
        </authorList>
    </citation>
    <scope>NUCLEOTIDE SEQUENCE</scope>
</reference>
<dbReference type="PANTHER" id="PTHR31594">
    <property type="entry name" value="AIG1-TYPE G DOMAIN-CONTAINING PROTEIN"/>
    <property type="match status" value="1"/>
</dbReference>
<dbReference type="InterPro" id="IPR052090">
    <property type="entry name" value="Cytolytic_pore-forming_toxin"/>
</dbReference>
<protein>
    <submittedName>
        <fullName evidence="2">Uncharacterized protein</fullName>
    </submittedName>
</protein>
<gene>
    <name evidence="2" type="ORF">PODLI_1B025991</name>
</gene>
<dbReference type="AlphaFoldDB" id="A0AA35L3X6"/>
<evidence type="ECO:0000256" key="1">
    <source>
        <dbReference type="SAM" id="Coils"/>
    </source>
</evidence>
<dbReference type="EMBL" id="OX395137">
    <property type="protein sequence ID" value="CAI5789375.1"/>
    <property type="molecule type" value="Genomic_DNA"/>
</dbReference>
<keyword evidence="3" id="KW-1185">Reference proteome</keyword>
<proteinExistence type="predicted"/>
<organism evidence="2 3">
    <name type="scientific">Podarcis lilfordi</name>
    <name type="common">Lilford's wall lizard</name>
    <dbReference type="NCBI Taxonomy" id="74358"/>
    <lineage>
        <taxon>Eukaryota</taxon>
        <taxon>Metazoa</taxon>
        <taxon>Chordata</taxon>
        <taxon>Craniata</taxon>
        <taxon>Vertebrata</taxon>
        <taxon>Euteleostomi</taxon>
        <taxon>Lepidosauria</taxon>
        <taxon>Squamata</taxon>
        <taxon>Bifurcata</taxon>
        <taxon>Unidentata</taxon>
        <taxon>Episquamata</taxon>
        <taxon>Laterata</taxon>
        <taxon>Lacertibaenia</taxon>
        <taxon>Lacertidae</taxon>
        <taxon>Podarcis</taxon>
    </lineage>
</organism>
<feature type="coiled-coil region" evidence="1">
    <location>
        <begin position="63"/>
        <end position="111"/>
    </location>
</feature>
<evidence type="ECO:0000313" key="2">
    <source>
        <dbReference type="EMBL" id="CAI5789375.1"/>
    </source>
</evidence>
<sequence>MGKYITNCMNCHFTCHYPCRIPRDEDKHGCAAINSSTGRCKVCPRQCEWSVHYNQKYKFEYTTKKERRTYEELKQKYERASGELMTTEKLLEKLNEEYEEVKHILEELIKKSSQSLQRLQAIALKPSPLSTPEYIDLLILSEEQELKPGYQQRIRSLKEVRKVAS</sequence>
<dbReference type="Proteomes" id="UP001178461">
    <property type="component" value="Chromosome 12"/>
</dbReference>
<name>A0AA35L3X6_9SAUR</name>
<evidence type="ECO:0000313" key="3">
    <source>
        <dbReference type="Proteomes" id="UP001178461"/>
    </source>
</evidence>
<keyword evidence="1" id="KW-0175">Coiled coil</keyword>
<dbReference type="PANTHER" id="PTHR31594:SF16">
    <property type="entry name" value="SI:CH211-281L24.3"/>
    <property type="match status" value="1"/>
</dbReference>